<proteinExistence type="predicted"/>
<dbReference type="EMBL" id="AGNL01033282">
    <property type="protein sequence ID" value="EJK55758.1"/>
    <property type="molecule type" value="Genomic_DNA"/>
</dbReference>
<name>K0RPS0_THAOC</name>
<keyword evidence="3" id="KW-1185">Reference proteome</keyword>
<sequence>MLWRGGQTKPPDFFVQLAKLSTTLPNSTQIHPATTLSQLDNIGDYKTFLRERGVEDWDARTRGAAMAQPDGERQVIRQNIIHLADFDDEETDFPDVTAGEDERLVHYAISMPHSKTQPALPVPGLNDAGRRRTVSARDLSKLWQVEVTDAERNVNVTTQRRPQILATTVKRQLDTNDRMLRHRRLTRFSSHSRWRLMRSRIRWPDTHARTFGKTPDISNLVWGWYDWIYYCDNESCPMPREVLDRVLGSAKNQGNEMAHSTSYSIAFNIETVRSDDLHAHAIDESILSRADTNGLDGLHFRLTVDREADAIRREQLALLKQSKFRLATRGRKVKILRSDGSHEWTHLADLKVTNPLMSSHMPSPEDGLGVEPQPDMQSSLAIPSPKLRWTSPAMHAG</sequence>
<gene>
    <name evidence="2" type="ORF">THAOC_24473</name>
</gene>
<reference evidence="2 3" key="1">
    <citation type="journal article" date="2012" name="Genome Biol.">
        <title>Genome and low-iron response of an oceanic diatom adapted to chronic iron limitation.</title>
        <authorList>
            <person name="Lommer M."/>
            <person name="Specht M."/>
            <person name="Roy A.S."/>
            <person name="Kraemer L."/>
            <person name="Andreson R."/>
            <person name="Gutowska M.A."/>
            <person name="Wolf J."/>
            <person name="Bergner S.V."/>
            <person name="Schilhabel M.B."/>
            <person name="Klostermeier U.C."/>
            <person name="Beiko R.G."/>
            <person name="Rosenstiel P."/>
            <person name="Hippler M."/>
            <person name="Laroche J."/>
        </authorList>
    </citation>
    <scope>NUCLEOTIDE SEQUENCE [LARGE SCALE GENOMIC DNA]</scope>
    <source>
        <strain evidence="2 3">CCMP1005</strain>
    </source>
</reference>
<protein>
    <submittedName>
        <fullName evidence="2">Uncharacterized protein</fullName>
    </submittedName>
</protein>
<evidence type="ECO:0000313" key="3">
    <source>
        <dbReference type="Proteomes" id="UP000266841"/>
    </source>
</evidence>
<dbReference type="Proteomes" id="UP000266841">
    <property type="component" value="Unassembled WGS sequence"/>
</dbReference>
<comment type="caution">
    <text evidence="2">The sequence shown here is derived from an EMBL/GenBank/DDBJ whole genome shotgun (WGS) entry which is preliminary data.</text>
</comment>
<evidence type="ECO:0000313" key="2">
    <source>
        <dbReference type="EMBL" id="EJK55758.1"/>
    </source>
</evidence>
<organism evidence="2 3">
    <name type="scientific">Thalassiosira oceanica</name>
    <name type="common">Marine diatom</name>
    <dbReference type="NCBI Taxonomy" id="159749"/>
    <lineage>
        <taxon>Eukaryota</taxon>
        <taxon>Sar</taxon>
        <taxon>Stramenopiles</taxon>
        <taxon>Ochrophyta</taxon>
        <taxon>Bacillariophyta</taxon>
        <taxon>Coscinodiscophyceae</taxon>
        <taxon>Thalassiosirophycidae</taxon>
        <taxon>Thalassiosirales</taxon>
        <taxon>Thalassiosiraceae</taxon>
        <taxon>Thalassiosira</taxon>
    </lineage>
</organism>
<dbReference type="AlphaFoldDB" id="K0RPS0"/>
<feature type="region of interest" description="Disordered" evidence="1">
    <location>
        <begin position="356"/>
        <end position="397"/>
    </location>
</feature>
<evidence type="ECO:0000256" key="1">
    <source>
        <dbReference type="SAM" id="MobiDB-lite"/>
    </source>
</evidence>
<accession>K0RPS0</accession>